<proteinExistence type="inferred from homology"/>
<evidence type="ECO:0000256" key="2">
    <source>
        <dbReference type="ARBA" id="ARBA00010644"/>
    </source>
</evidence>
<feature type="binding site" evidence="7">
    <location>
        <position position="123"/>
    </location>
    <ligand>
        <name>substrate</name>
    </ligand>
</feature>
<dbReference type="PANTHER" id="PTHR10755">
    <property type="entry name" value="COPROPORPHYRINOGEN III OXIDASE, MITOCHONDRIAL"/>
    <property type="match status" value="1"/>
</dbReference>
<dbReference type="InterPro" id="IPR018375">
    <property type="entry name" value="Coprogen_oxidase_CS"/>
</dbReference>
<dbReference type="GO" id="GO:0046872">
    <property type="term" value="F:metal ion binding"/>
    <property type="evidence" value="ECO:0007669"/>
    <property type="project" value="UniProtKB-KW"/>
</dbReference>
<dbReference type="GO" id="GO:0005737">
    <property type="term" value="C:cytoplasm"/>
    <property type="evidence" value="ECO:0007669"/>
    <property type="project" value="UniProtKB-SubCell"/>
</dbReference>
<dbReference type="GO" id="GO:0006782">
    <property type="term" value="P:protoporphyrinogen IX biosynthetic process"/>
    <property type="evidence" value="ECO:0007669"/>
    <property type="project" value="UniProtKB-UniRule"/>
</dbReference>
<evidence type="ECO:0000313" key="8">
    <source>
        <dbReference type="EMBL" id="QEO16529.1"/>
    </source>
</evidence>
<comment type="similarity">
    <text evidence="2 7">Belongs to the aerobic coproporphyrinogen-III oxidase family.</text>
</comment>
<dbReference type="PRINTS" id="PR00073">
    <property type="entry name" value="COPRGNOXDASE"/>
</dbReference>
<comment type="cofactor">
    <cofactor evidence="7">
        <name>a divalent metal cation</name>
        <dbReference type="ChEBI" id="CHEBI:60240"/>
    </cofactor>
</comment>
<evidence type="ECO:0000256" key="1">
    <source>
        <dbReference type="ARBA" id="ARBA00005168"/>
    </source>
</evidence>
<dbReference type="InterPro" id="IPR036406">
    <property type="entry name" value="Coprogen_oxidase_aer_sf"/>
</dbReference>
<dbReference type="PROSITE" id="PS01021">
    <property type="entry name" value="COPROGEN_OXIDASE"/>
    <property type="match status" value="1"/>
</dbReference>
<dbReference type="EMBL" id="CP043506">
    <property type="protein sequence ID" value="QEO16529.1"/>
    <property type="molecule type" value="Genomic_DNA"/>
</dbReference>
<dbReference type="GO" id="GO:0042803">
    <property type="term" value="F:protein homodimerization activity"/>
    <property type="evidence" value="ECO:0007669"/>
    <property type="project" value="UniProtKB-UniRule"/>
</dbReference>
<feature type="binding site" evidence="7">
    <location>
        <begin position="139"/>
        <end position="141"/>
    </location>
    <ligand>
        <name>substrate</name>
    </ligand>
</feature>
<evidence type="ECO:0000256" key="6">
    <source>
        <dbReference type="ARBA" id="ARBA00023244"/>
    </source>
</evidence>
<comment type="catalytic activity">
    <reaction evidence="7">
        <text>coproporphyrinogen III + O2 + 2 H(+) = protoporphyrinogen IX + 2 CO2 + 2 H2O</text>
        <dbReference type="Rhea" id="RHEA:18257"/>
        <dbReference type="ChEBI" id="CHEBI:15377"/>
        <dbReference type="ChEBI" id="CHEBI:15378"/>
        <dbReference type="ChEBI" id="CHEBI:15379"/>
        <dbReference type="ChEBI" id="CHEBI:16526"/>
        <dbReference type="ChEBI" id="CHEBI:57307"/>
        <dbReference type="ChEBI" id="CHEBI:57309"/>
        <dbReference type="EC" id="1.3.3.3"/>
    </reaction>
</comment>
<keyword evidence="6 7" id="KW-0627">Porphyrin biosynthesis</keyword>
<dbReference type="InterPro" id="IPR001260">
    <property type="entry name" value="Coprogen_oxidase_aer"/>
</dbReference>
<feature type="binding site" evidence="7">
    <location>
        <position position="137"/>
    </location>
    <ligand>
        <name>a divalent metal cation</name>
        <dbReference type="ChEBI" id="CHEBI:60240"/>
    </ligand>
</feature>
<feature type="site" description="Important for dimerization" evidence="7">
    <location>
        <position position="204"/>
    </location>
</feature>
<sequence>MTPSTPATVPTHDTLRDSARHWFETLRDRICAAFEQLETEAVEGNSPVLADRVQAGRFERKAWQRQNEDGTPGGGGVMSLMRGRVFEKVGVNVSTVEGTFPPDFATTIPGASENPHFFATGISLVAHLCNPLVPAAHFNTRLIITTQGWFGGGGDITPMFPESAQALEDAERFHASFAQACATHDPEYYPRFKAWCDKYFHLPHRNEPRGLGGIFYDKLDSGKPEMDFAFTRDVGLAFLSSYPDIIRSRMMQPWTPAERDAQLIRRGRYVEFNLLHDRGTLFGLKTGGNTEAILMSMPPEVKWP</sequence>
<feature type="binding site" evidence="7">
    <location>
        <begin position="287"/>
        <end position="289"/>
    </location>
    <ligand>
        <name>substrate</name>
    </ligand>
</feature>
<dbReference type="HAMAP" id="MF_00333">
    <property type="entry name" value="Coprogen_oxidas"/>
    <property type="match status" value="1"/>
</dbReference>
<keyword evidence="7" id="KW-0963">Cytoplasm</keyword>
<dbReference type="PANTHER" id="PTHR10755:SF0">
    <property type="entry name" value="OXYGEN-DEPENDENT COPROPORPHYRINOGEN-III OXIDASE, MITOCHONDRIAL"/>
    <property type="match status" value="1"/>
</dbReference>
<keyword evidence="4 7" id="KW-0560">Oxidoreductase</keyword>
<dbReference type="PIRSF" id="PIRSF000166">
    <property type="entry name" value="Coproporphyri_ox"/>
    <property type="match status" value="1"/>
</dbReference>
<dbReference type="UniPathway" id="UPA00251">
    <property type="reaction ID" value="UER00322"/>
</dbReference>
<protein>
    <recommendedName>
        <fullName evidence="7">Oxygen-dependent coproporphyrinogen-III oxidase</fullName>
        <shortName evidence="7">CPO</shortName>
        <shortName evidence="7">Coprogen oxidase</shortName>
        <shortName evidence="7">Coproporphyrinogenase</shortName>
        <ecNumber evidence="7">1.3.3.3</ecNumber>
    </recommendedName>
</protein>
<dbReference type="GO" id="GO:0004109">
    <property type="term" value="F:coproporphyrinogen oxidase activity"/>
    <property type="evidence" value="ECO:0007669"/>
    <property type="project" value="UniProtKB-UniRule"/>
</dbReference>
<dbReference type="SUPFAM" id="SSF102886">
    <property type="entry name" value="Coproporphyrinogen III oxidase"/>
    <property type="match status" value="1"/>
</dbReference>
<organism evidence="8 9">
    <name type="scientific">Acetobacter vaccinii</name>
    <dbReference type="NCBI Taxonomy" id="2592655"/>
    <lineage>
        <taxon>Bacteria</taxon>
        <taxon>Pseudomonadati</taxon>
        <taxon>Pseudomonadota</taxon>
        <taxon>Alphaproteobacteria</taxon>
        <taxon>Acetobacterales</taxon>
        <taxon>Acetobacteraceae</taxon>
        <taxon>Acetobacter</taxon>
    </lineage>
</organism>
<evidence type="ECO:0000313" key="9">
    <source>
        <dbReference type="Proteomes" id="UP000324536"/>
    </source>
</evidence>
<dbReference type="RefSeq" id="WP_149277970.1">
    <property type="nucleotide sequence ID" value="NZ_CP043506.1"/>
</dbReference>
<dbReference type="EC" id="1.3.3.3" evidence="7"/>
<dbReference type="KEGG" id="acek:FLP30_01110"/>
<feature type="binding site" evidence="7">
    <location>
        <position position="204"/>
    </location>
    <ligand>
        <name>a divalent metal cation</name>
        <dbReference type="ChEBI" id="CHEBI:60240"/>
    </ligand>
</feature>
<comment type="pathway">
    <text evidence="1 7">Porphyrin-containing compound metabolism; protoporphyrin-IX biosynthesis; protoporphyrinogen-IX from coproporphyrinogen-III (O2 route): step 1/1.</text>
</comment>
<dbReference type="OrthoDB" id="9777553at2"/>
<keyword evidence="5 7" id="KW-0350">Heme biosynthesis</keyword>
<dbReference type="Proteomes" id="UP000324536">
    <property type="component" value="Chromosome"/>
</dbReference>
<feature type="binding site" evidence="7">
    <location>
        <position position="174"/>
    </location>
    <ligand>
        <name>a divalent metal cation</name>
        <dbReference type="ChEBI" id="CHEBI:60240"/>
    </ligand>
</feature>
<name>A0A5C1YMR4_9PROT</name>
<feature type="region of interest" description="Important for dimerization" evidence="7">
    <location>
        <begin position="269"/>
        <end position="304"/>
    </location>
</feature>
<dbReference type="Pfam" id="PF01218">
    <property type="entry name" value="Coprogen_oxidas"/>
    <property type="match status" value="1"/>
</dbReference>
<comment type="subunit">
    <text evidence="3 7">Homodimer.</text>
</comment>
<gene>
    <name evidence="7 8" type="primary">hemF</name>
    <name evidence="8" type="ORF">FLP30_01110</name>
</gene>
<accession>A0A5C1YMR4</accession>
<evidence type="ECO:0000256" key="3">
    <source>
        <dbReference type="ARBA" id="ARBA00011738"/>
    </source>
</evidence>
<keyword evidence="9" id="KW-1185">Reference proteome</keyword>
<feature type="binding site" evidence="7">
    <location>
        <position position="127"/>
    </location>
    <ligand>
        <name>a divalent metal cation</name>
        <dbReference type="ChEBI" id="CHEBI:60240"/>
    </ligand>
</feature>
<evidence type="ECO:0000256" key="5">
    <source>
        <dbReference type="ARBA" id="ARBA00023133"/>
    </source>
</evidence>
<reference evidence="8 9" key="1">
    <citation type="submission" date="2019-09" db="EMBL/GenBank/DDBJ databases">
        <title>Genome sequencing of strain KACC 21233.</title>
        <authorList>
            <person name="Heo J."/>
            <person name="Kim S.-J."/>
            <person name="Kim J.-S."/>
            <person name="Hong S.-B."/>
            <person name="Kwon S.-W."/>
        </authorList>
    </citation>
    <scope>NUCLEOTIDE SEQUENCE [LARGE SCALE GENOMIC DNA]</scope>
    <source>
        <strain evidence="8 9">KACC 21233</strain>
    </source>
</reference>
<dbReference type="Gene3D" id="3.40.1500.10">
    <property type="entry name" value="Coproporphyrinogen III oxidase, aerobic"/>
    <property type="match status" value="1"/>
</dbReference>
<dbReference type="AlphaFoldDB" id="A0A5C1YMR4"/>
<keyword evidence="7" id="KW-0479">Metal-binding</keyword>
<evidence type="ECO:0000256" key="4">
    <source>
        <dbReference type="ARBA" id="ARBA00023002"/>
    </source>
</evidence>
<dbReference type="NCBIfam" id="NF003727">
    <property type="entry name" value="PRK05330.1"/>
    <property type="match status" value="1"/>
</dbReference>
<comment type="subcellular location">
    <subcellularLocation>
        <location evidence="7">Cytoplasm</location>
    </subcellularLocation>
</comment>
<feature type="active site" description="Proton donor" evidence="7">
    <location>
        <position position="137"/>
    </location>
</feature>
<comment type="function">
    <text evidence="7">Involved in the heme biosynthesis. Catalyzes the aerobic oxidative decarboxylation of propionate groups of rings A and B of coproporphyrinogen-III to yield the vinyl groups in protoporphyrinogen-IX.</text>
</comment>
<evidence type="ECO:0000256" key="7">
    <source>
        <dbReference type="HAMAP-Rule" id="MF_00333"/>
    </source>
</evidence>